<organism evidence="1">
    <name type="scientific">Medicago truncatula</name>
    <name type="common">Barrel medic</name>
    <name type="synonym">Medicago tribuloides</name>
    <dbReference type="NCBI Taxonomy" id="3880"/>
    <lineage>
        <taxon>Eukaryota</taxon>
        <taxon>Viridiplantae</taxon>
        <taxon>Streptophyta</taxon>
        <taxon>Embryophyta</taxon>
        <taxon>Tracheophyta</taxon>
        <taxon>Spermatophyta</taxon>
        <taxon>Magnoliopsida</taxon>
        <taxon>eudicotyledons</taxon>
        <taxon>Gunneridae</taxon>
        <taxon>Pentapetalae</taxon>
        <taxon>rosids</taxon>
        <taxon>fabids</taxon>
        <taxon>Fabales</taxon>
        <taxon>Fabaceae</taxon>
        <taxon>Papilionoideae</taxon>
        <taxon>50 kb inversion clade</taxon>
        <taxon>NPAAA clade</taxon>
        <taxon>Hologalegina</taxon>
        <taxon>IRL clade</taxon>
        <taxon>Trifolieae</taxon>
        <taxon>Medicago</taxon>
    </lineage>
</organism>
<name>A0A396GI18_MEDTR</name>
<comment type="caution">
    <text evidence="1">The sequence shown here is derived from an EMBL/GenBank/DDBJ whole genome shotgun (WGS) entry which is preliminary data.</text>
</comment>
<gene>
    <name evidence="1" type="ORF">MtrunA17_Chr8g0358591</name>
</gene>
<proteinExistence type="predicted"/>
<dbReference type="Gramene" id="rna46989">
    <property type="protein sequence ID" value="RHN40782.1"/>
    <property type="gene ID" value="gene46989"/>
</dbReference>
<dbReference type="EMBL" id="PSQE01000008">
    <property type="protein sequence ID" value="RHN40782.1"/>
    <property type="molecule type" value="Genomic_DNA"/>
</dbReference>
<reference evidence="1" key="1">
    <citation type="journal article" date="2018" name="Nat. Plants">
        <title>Whole-genome landscape of Medicago truncatula symbiotic genes.</title>
        <authorList>
            <person name="Pecrix Y."/>
            <person name="Gamas P."/>
            <person name="Carrere S."/>
        </authorList>
    </citation>
    <scope>NUCLEOTIDE SEQUENCE</scope>
    <source>
        <tissue evidence="1">Leaves</tissue>
    </source>
</reference>
<accession>A0A396GI18</accession>
<dbReference type="AlphaFoldDB" id="A0A396GI18"/>
<dbReference type="Proteomes" id="UP000265566">
    <property type="component" value="Chromosome 8"/>
</dbReference>
<evidence type="ECO:0000313" key="1">
    <source>
        <dbReference type="EMBL" id="RHN40782.1"/>
    </source>
</evidence>
<sequence length="51" mass="6055">MKLERTVKFLISIFQKSISKHQSIKISLIEEDQRPKRKDKLQTPYALYSCS</sequence>
<protein>
    <submittedName>
        <fullName evidence="1">Uncharacterized protein</fullName>
    </submittedName>
</protein>